<keyword evidence="2" id="KW-1133">Transmembrane helix</keyword>
<reference evidence="4 5" key="1">
    <citation type="journal article" date="2024" name="Nat. Commun.">
        <title>Phylogenomics reveals the evolutionary origins of lichenization in chlorophyte algae.</title>
        <authorList>
            <person name="Puginier C."/>
            <person name="Libourel C."/>
            <person name="Otte J."/>
            <person name="Skaloud P."/>
            <person name="Haon M."/>
            <person name="Grisel S."/>
            <person name="Petersen M."/>
            <person name="Berrin J.G."/>
            <person name="Delaux P.M."/>
            <person name="Dal Grande F."/>
            <person name="Keller J."/>
        </authorList>
    </citation>
    <scope>NUCLEOTIDE SEQUENCE [LARGE SCALE GENOMIC DNA]</scope>
    <source>
        <strain evidence="4 5">SAG 2523</strain>
    </source>
</reference>
<dbReference type="EMBL" id="JALJOV010000616">
    <property type="protein sequence ID" value="KAK9862368.1"/>
    <property type="molecule type" value="Genomic_DNA"/>
</dbReference>
<proteinExistence type="predicted"/>
<feature type="region of interest" description="Disordered" evidence="1">
    <location>
        <begin position="25"/>
        <end position="47"/>
    </location>
</feature>
<dbReference type="PROSITE" id="PS50106">
    <property type="entry name" value="PDZ"/>
    <property type="match status" value="1"/>
</dbReference>
<evidence type="ECO:0000259" key="3">
    <source>
        <dbReference type="PROSITE" id="PS50106"/>
    </source>
</evidence>
<dbReference type="AlphaFoldDB" id="A0AAW1T0B0"/>
<accession>A0AAW1T0B0</accession>
<dbReference type="SUPFAM" id="SSF50156">
    <property type="entry name" value="PDZ domain-like"/>
    <property type="match status" value="1"/>
</dbReference>
<evidence type="ECO:0000313" key="5">
    <source>
        <dbReference type="Proteomes" id="UP001485043"/>
    </source>
</evidence>
<sequence>MQSVQQMQQTSALGLFVPALLPQGCSSKRQERPRSATRSLPSARPASAIQARSASLLCRAGRSLPQIQAVAAAEDTWQLTLQTDEAKVSMRFGEIAQGDRNKIIVISDVAEGSEAEKAGLKPGQRIYEISDPINTNEMLDMRKNPSRQGALRALANRVPQQIFFTVSKSPPDVAQKLIDESGGDYRKALESQSTPTGSGVNISPERLADRQSFMETPPDSGKSTFAAVAFVLLFVLPAVFLIVAIQSGYLRQIGGDYGF</sequence>
<dbReference type="Proteomes" id="UP001485043">
    <property type="component" value="Unassembled WGS sequence"/>
</dbReference>
<evidence type="ECO:0000256" key="1">
    <source>
        <dbReference type="SAM" id="MobiDB-lite"/>
    </source>
</evidence>
<dbReference type="InterPro" id="IPR001478">
    <property type="entry name" value="PDZ"/>
</dbReference>
<keyword evidence="2" id="KW-0812">Transmembrane</keyword>
<dbReference type="InterPro" id="IPR036034">
    <property type="entry name" value="PDZ_sf"/>
</dbReference>
<keyword evidence="5" id="KW-1185">Reference proteome</keyword>
<organism evidence="4 5">
    <name type="scientific">Apatococcus fuscideae</name>
    <dbReference type="NCBI Taxonomy" id="2026836"/>
    <lineage>
        <taxon>Eukaryota</taxon>
        <taxon>Viridiplantae</taxon>
        <taxon>Chlorophyta</taxon>
        <taxon>core chlorophytes</taxon>
        <taxon>Trebouxiophyceae</taxon>
        <taxon>Chlorellales</taxon>
        <taxon>Chlorellaceae</taxon>
        <taxon>Apatococcus</taxon>
    </lineage>
</organism>
<feature type="transmembrane region" description="Helical" evidence="2">
    <location>
        <begin position="225"/>
        <end position="245"/>
    </location>
</feature>
<protein>
    <recommendedName>
        <fullName evidence="3">PDZ domain-containing protein</fullName>
    </recommendedName>
</protein>
<keyword evidence="2" id="KW-0472">Membrane</keyword>
<feature type="domain" description="PDZ" evidence="3">
    <location>
        <begin position="78"/>
        <end position="157"/>
    </location>
</feature>
<gene>
    <name evidence="4" type="ORF">WJX84_002479</name>
</gene>
<evidence type="ECO:0000256" key="2">
    <source>
        <dbReference type="SAM" id="Phobius"/>
    </source>
</evidence>
<comment type="caution">
    <text evidence="4">The sequence shown here is derived from an EMBL/GenBank/DDBJ whole genome shotgun (WGS) entry which is preliminary data.</text>
</comment>
<evidence type="ECO:0000313" key="4">
    <source>
        <dbReference type="EMBL" id="KAK9862368.1"/>
    </source>
</evidence>
<name>A0AAW1T0B0_9CHLO</name>
<dbReference type="Gene3D" id="2.30.42.10">
    <property type="match status" value="1"/>
</dbReference>